<feature type="coiled-coil region" evidence="1">
    <location>
        <begin position="214"/>
        <end position="241"/>
    </location>
</feature>
<feature type="region of interest" description="Disordered" evidence="2">
    <location>
        <begin position="251"/>
        <end position="278"/>
    </location>
</feature>
<organism evidence="3 4">
    <name type="scientific">Zasmidium cellare ATCC 36951</name>
    <dbReference type="NCBI Taxonomy" id="1080233"/>
    <lineage>
        <taxon>Eukaryota</taxon>
        <taxon>Fungi</taxon>
        <taxon>Dikarya</taxon>
        <taxon>Ascomycota</taxon>
        <taxon>Pezizomycotina</taxon>
        <taxon>Dothideomycetes</taxon>
        <taxon>Dothideomycetidae</taxon>
        <taxon>Mycosphaerellales</taxon>
        <taxon>Mycosphaerellaceae</taxon>
        <taxon>Zasmidium</taxon>
    </lineage>
</organism>
<keyword evidence="4" id="KW-1185">Reference proteome</keyword>
<protein>
    <recommendedName>
        <fullName evidence="5">BHLH domain-containing protein</fullName>
    </recommendedName>
</protein>
<keyword evidence="1" id="KW-0175">Coiled coil</keyword>
<evidence type="ECO:0000256" key="1">
    <source>
        <dbReference type="SAM" id="Coils"/>
    </source>
</evidence>
<dbReference type="Proteomes" id="UP000799537">
    <property type="component" value="Unassembled WGS sequence"/>
</dbReference>
<feature type="compositionally biased region" description="Low complexity" evidence="2">
    <location>
        <begin position="18"/>
        <end position="37"/>
    </location>
</feature>
<gene>
    <name evidence="3" type="ORF">M409DRAFT_17352</name>
</gene>
<feature type="region of interest" description="Disordered" evidence="2">
    <location>
        <begin position="173"/>
        <end position="194"/>
    </location>
</feature>
<dbReference type="EMBL" id="ML993581">
    <property type="protein sequence ID" value="KAF2172112.1"/>
    <property type="molecule type" value="Genomic_DNA"/>
</dbReference>
<evidence type="ECO:0000313" key="3">
    <source>
        <dbReference type="EMBL" id="KAF2172112.1"/>
    </source>
</evidence>
<accession>A0A6A6D1R2</accession>
<evidence type="ECO:0000256" key="2">
    <source>
        <dbReference type="SAM" id="MobiDB-lite"/>
    </source>
</evidence>
<dbReference type="RefSeq" id="XP_033673001.1">
    <property type="nucleotide sequence ID" value="XM_033804025.1"/>
</dbReference>
<dbReference type="InterPro" id="IPR036638">
    <property type="entry name" value="HLH_DNA-bd_sf"/>
</dbReference>
<feature type="region of interest" description="Disordered" evidence="2">
    <location>
        <begin position="1"/>
        <end position="45"/>
    </location>
</feature>
<reference evidence="3" key="1">
    <citation type="journal article" date="2020" name="Stud. Mycol.">
        <title>101 Dothideomycetes genomes: a test case for predicting lifestyles and emergence of pathogens.</title>
        <authorList>
            <person name="Haridas S."/>
            <person name="Albert R."/>
            <person name="Binder M."/>
            <person name="Bloem J."/>
            <person name="Labutti K."/>
            <person name="Salamov A."/>
            <person name="Andreopoulos B."/>
            <person name="Baker S."/>
            <person name="Barry K."/>
            <person name="Bills G."/>
            <person name="Bluhm B."/>
            <person name="Cannon C."/>
            <person name="Castanera R."/>
            <person name="Culley D."/>
            <person name="Daum C."/>
            <person name="Ezra D."/>
            <person name="Gonzalez J."/>
            <person name="Henrissat B."/>
            <person name="Kuo A."/>
            <person name="Liang C."/>
            <person name="Lipzen A."/>
            <person name="Lutzoni F."/>
            <person name="Magnuson J."/>
            <person name="Mondo S."/>
            <person name="Nolan M."/>
            <person name="Ohm R."/>
            <person name="Pangilinan J."/>
            <person name="Park H.-J."/>
            <person name="Ramirez L."/>
            <person name="Alfaro M."/>
            <person name="Sun H."/>
            <person name="Tritt A."/>
            <person name="Yoshinaga Y."/>
            <person name="Zwiers L.-H."/>
            <person name="Turgeon B."/>
            <person name="Goodwin S."/>
            <person name="Spatafora J."/>
            <person name="Crous P."/>
            <person name="Grigoriev I."/>
        </authorList>
    </citation>
    <scope>NUCLEOTIDE SEQUENCE</scope>
    <source>
        <strain evidence="3">ATCC 36951</strain>
    </source>
</reference>
<name>A0A6A6D1R2_ZASCE</name>
<dbReference type="AlphaFoldDB" id="A0A6A6D1R2"/>
<dbReference type="SUPFAM" id="SSF47459">
    <property type="entry name" value="HLH, helix-loop-helix DNA-binding domain"/>
    <property type="match status" value="1"/>
</dbReference>
<proteinExistence type="predicted"/>
<sequence length="324" mass="35370">MSSLRPKSTVEIEPIPPDSSASRQESSAPASPSADAQNGHSLQSVAHNAVEERIGQNFNEQFEKLRRKIRRLGGVREAVDNAESTATNPGKAKILAKAIDRLTELEENIGDLSFINQILESRLQEHEEFQAGHALASTVAQSAISSSTSGCAAAPEVVNLGDSLLPQLQSGQAITEQQNVSKKRKATGSLGSERNDPVACECLACGFDLVCPKIELLTNQKDELESELERVRANAIAWLEERNRLIRLLFDDNEDQQQRQTQPTGADDKPPPENKMSVQRRARAWLVAIGILVGVKKKACGEEHQSTDRALVQLSKDVEGLELP</sequence>
<dbReference type="Gene3D" id="4.10.280.10">
    <property type="entry name" value="Helix-loop-helix DNA-binding domain"/>
    <property type="match status" value="1"/>
</dbReference>
<dbReference type="GeneID" id="54557297"/>
<dbReference type="GO" id="GO:0046983">
    <property type="term" value="F:protein dimerization activity"/>
    <property type="evidence" value="ECO:0007669"/>
    <property type="project" value="InterPro"/>
</dbReference>
<evidence type="ECO:0000313" key="4">
    <source>
        <dbReference type="Proteomes" id="UP000799537"/>
    </source>
</evidence>
<evidence type="ECO:0008006" key="5">
    <source>
        <dbReference type="Google" id="ProtNLM"/>
    </source>
</evidence>